<dbReference type="PRINTS" id="PR00783">
    <property type="entry name" value="MINTRINSICP"/>
</dbReference>
<feature type="transmembrane region" description="Helical" evidence="9">
    <location>
        <begin position="195"/>
        <end position="212"/>
    </location>
</feature>
<dbReference type="PROSITE" id="PS00221">
    <property type="entry name" value="MIP"/>
    <property type="match status" value="1"/>
</dbReference>
<dbReference type="Pfam" id="PF00230">
    <property type="entry name" value="MIP"/>
    <property type="match status" value="1"/>
</dbReference>
<comment type="similarity">
    <text evidence="2 8">Belongs to the MIP/aquaporin (TC 1.A.8) family.</text>
</comment>
<evidence type="ECO:0000256" key="4">
    <source>
        <dbReference type="ARBA" id="ARBA00022475"/>
    </source>
</evidence>
<comment type="caution">
    <text evidence="10">The sequence shown here is derived from an EMBL/GenBank/DDBJ whole genome shotgun (WGS) entry which is preliminary data.</text>
</comment>
<feature type="transmembrane region" description="Helical" evidence="9">
    <location>
        <begin position="34"/>
        <end position="56"/>
    </location>
</feature>
<dbReference type="GO" id="GO:0005886">
    <property type="term" value="C:plasma membrane"/>
    <property type="evidence" value="ECO:0007669"/>
    <property type="project" value="UniProtKB-SubCell"/>
</dbReference>
<dbReference type="AlphaFoldDB" id="A0A1G1W0A4"/>
<feature type="transmembrane region" description="Helical" evidence="9">
    <location>
        <begin position="121"/>
        <end position="143"/>
    </location>
</feature>
<evidence type="ECO:0000256" key="9">
    <source>
        <dbReference type="SAM" id="Phobius"/>
    </source>
</evidence>
<keyword evidence="4" id="KW-1003">Cell membrane</keyword>
<organism evidence="10 11">
    <name type="scientific">Candidatus Woykebacteria bacterium GWA1_44_8</name>
    <dbReference type="NCBI Taxonomy" id="1802591"/>
    <lineage>
        <taxon>Bacteria</taxon>
        <taxon>Candidatus Woykeibacteriota</taxon>
    </lineage>
</organism>
<dbReference type="InterPro" id="IPR022357">
    <property type="entry name" value="MIP_CS"/>
</dbReference>
<dbReference type="EMBL" id="MHCN01000018">
    <property type="protein sequence ID" value="OGY21063.1"/>
    <property type="molecule type" value="Genomic_DNA"/>
</dbReference>
<dbReference type="Gene3D" id="1.20.1080.10">
    <property type="entry name" value="Glycerol uptake facilitator protein"/>
    <property type="match status" value="1"/>
</dbReference>
<dbReference type="SUPFAM" id="SSF81338">
    <property type="entry name" value="Aquaporin-like"/>
    <property type="match status" value="1"/>
</dbReference>
<dbReference type="InterPro" id="IPR000425">
    <property type="entry name" value="MIP"/>
</dbReference>
<dbReference type="Proteomes" id="UP000176299">
    <property type="component" value="Unassembled WGS sequence"/>
</dbReference>
<accession>A0A1G1W0A4</accession>
<evidence type="ECO:0000256" key="8">
    <source>
        <dbReference type="RuleBase" id="RU000477"/>
    </source>
</evidence>
<evidence type="ECO:0000256" key="3">
    <source>
        <dbReference type="ARBA" id="ARBA00022448"/>
    </source>
</evidence>
<gene>
    <name evidence="10" type="ORF">A2113_02950</name>
</gene>
<keyword evidence="5 8" id="KW-0812">Transmembrane</keyword>
<evidence type="ECO:0000256" key="6">
    <source>
        <dbReference type="ARBA" id="ARBA00022989"/>
    </source>
</evidence>
<feature type="transmembrane region" description="Helical" evidence="9">
    <location>
        <begin position="82"/>
        <end position="101"/>
    </location>
</feature>
<feature type="transmembrane region" description="Helical" evidence="9">
    <location>
        <begin position="155"/>
        <end position="175"/>
    </location>
</feature>
<evidence type="ECO:0000256" key="7">
    <source>
        <dbReference type="ARBA" id="ARBA00023136"/>
    </source>
</evidence>
<dbReference type="InterPro" id="IPR023271">
    <property type="entry name" value="Aquaporin-like"/>
</dbReference>
<evidence type="ECO:0008006" key="12">
    <source>
        <dbReference type="Google" id="ProtNLM"/>
    </source>
</evidence>
<evidence type="ECO:0000256" key="2">
    <source>
        <dbReference type="ARBA" id="ARBA00006175"/>
    </source>
</evidence>
<keyword evidence="7 9" id="KW-0472">Membrane</keyword>
<dbReference type="GO" id="GO:0015250">
    <property type="term" value="F:water channel activity"/>
    <property type="evidence" value="ECO:0007669"/>
    <property type="project" value="TreeGrafter"/>
</dbReference>
<dbReference type="PANTHER" id="PTHR19139:SF199">
    <property type="entry name" value="MIP17260P"/>
    <property type="match status" value="1"/>
</dbReference>
<evidence type="ECO:0000256" key="5">
    <source>
        <dbReference type="ARBA" id="ARBA00022692"/>
    </source>
</evidence>
<keyword evidence="3 8" id="KW-0813">Transport</keyword>
<evidence type="ECO:0000313" key="10">
    <source>
        <dbReference type="EMBL" id="OGY21063.1"/>
    </source>
</evidence>
<evidence type="ECO:0000256" key="1">
    <source>
        <dbReference type="ARBA" id="ARBA00004651"/>
    </source>
</evidence>
<evidence type="ECO:0000313" key="11">
    <source>
        <dbReference type="Proteomes" id="UP000176299"/>
    </source>
</evidence>
<dbReference type="STRING" id="1802591.A2113_02950"/>
<comment type="subcellular location">
    <subcellularLocation>
        <location evidence="1">Cell membrane</location>
        <topology evidence="1">Multi-pass membrane protein</topology>
    </subcellularLocation>
</comment>
<sequence length="221" mass="22817">MNREATPYLAELIGTFSFVLLGAGAITVNNANTGTLGVLGIALANGLGLAALIYAFGHVSGANFNPAVTIALWITKKLEPSVAALYIIAQLFGAVLAGIFIEGFLGGASLAVPIIPGKLDAVGATFIEALLTFVLVLVIYGSLVDRRSHTGHSGLAIGLAYSALILVGFNLTGAALNPARVFGPAFVDNLWTNHLIYWIGPIVGAVVAGLVYENGVLRSKE</sequence>
<feature type="transmembrane region" description="Helical" evidence="9">
    <location>
        <begin position="7"/>
        <end position="28"/>
    </location>
</feature>
<dbReference type="InterPro" id="IPR034294">
    <property type="entry name" value="Aquaporin_transptr"/>
</dbReference>
<keyword evidence="6 9" id="KW-1133">Transmembrane helix</keyword>
<proteinExistence type="inferred from homology"/>
<dbReference type="PANTHER" id="PTHR19139">
    <property type="entry name" value="AQUAPORIN TRANSPORTER"/>
    <property type="match status" value="1"/>
</dbReference>
<name>A0A1G1W0A4_9BACT</name>
<reference evidence="10 11" key="1">
    <citation type="journal article" date="2016" name="Nat. Commun.">
        <title>Thousands of microbial genomes shed light on interconnected biogeochemical processes in an aquifer system.</title>
        <authorList>
            <person name="Anantharaman K."/>
            <person name="Brown C.T."/>
            <person name="Hug L.A."/>
            <person name="Sharon I."/>
            <person name="Castelle C.J."/>
            <person name="Probst A.J."/>
            <person name="Thomas B.C."/>
            <person name="Singh A."/>
            <person name="Wilkins M.J."/>
            <person name="Karaoz U."/>
            <person name="Brodie E.L."/>
            <person name="Williams K.H."/>
            <person name="Hubbard S.S."/>
            <person name="Banfield J.F."/>
        </authorList>
    </citation>
    <scope>NUCLEOTIDE SEQUENCE [LARGE SCALE GENOMIC DNA]</scope>
</reference>
<protein>
    <recommendedName>
        <fullName evidence="12">Aquaporin</fullName>
    </recommendedName>
</protein>